<organism evidence="1 2">
    <name type="scientific">Streptomyces polyasparticus</name>
    <dbReference type="NCBI Taxonomy" id="2767826"/>
    <lineage>
        <taxon>Bacteria</taxon>
        <taxon>Bacillati</taxon>
        <taxon>Actinomycetota</taxon>
        <taxon>Actinomycetes</taxon>
        <taxon>Kitasatosporales</taxon>
        <taxon>Streptomycetaceae</taxon>
        <taxon>Streptomyces</taxon>
    </lineage>
</organism>
<dbReference type="SUPFAM" id="SSF55874">
    <property type="entry name" value="ATPase domain of HSP90 chaperone/DNA topoisomerase II/histidine kinase"/>
    <property type="match status" value="1"/>
</dbReference>
<dbReference type="PANTHER" id="PTHR35526">
    <property type="entry name" value="ANTI-SIGMA-F FACTOR RSBW-RELATED"/>
    <property type="match status" value="1"/>
</dbReference>
<proteinExistence type="predicted"/>
<dbReference type="GO" id="GO:0005524">
    <property type="term" value="F:ATP binding"/>
    <property type="evidence" value="ECO:0007669"/>
    <property type="project" value="UniProtKB-KW"/>
</dbReference>
<evidence type="ECO:0000313" key="1">
    <source>
        <dbReference type="EMBL" id="MBC9711033.1"/>
    </source>
</evidence>
<keyword evidence="1" id="KW-0067">ATP-binding</keyword>
<dbReference type="PANTHER" id="PTHR35526:SF3">
    <property type="entry name" value="ANTI-SIGMA-F FACTOR RSBW"/>
    <property type="match status" value="1"/>
</dbReference>
<name>A0ABR7S6H7_9ACTN</name>
<keyword evidence="2" id="KW-1185">Reference proteome</keyword>
<dbReference type="EMBL" id="JACTVJ010000001">
    <property type="protein sequence ID" value="MBC9711033.1"/>
    <property type="molecule type" value="Genomic_DNA"/>
</dbReference>
<keyword evidence="1" id="KW-0547">Nucleotide-binding</keyword>
<dbReference type="RefSeq" id="WP_187811568.1">
    <property type="nucleotide sequence ID" value="NZ_JACTVJ010000001.1"/>
</dbReference>
<dbReference type="Gene3D" id="3.30.565.10">
    <property type="entry name" value="Histidine kinase-like ATPase, C-terminal domain"/>
    <property type="match status" value="1"/>
</dbReference>
<protein>
    <submittedName>
        <fullName evidence="1">ATP-binding protein</fullName>
    </submittedName>
</protein>
<sequence>MTTAPSRPAELLLGAAAAGADSATLSLPADFGAEKAAWAFVDATLVRWRRTALAPRVHTAAGELVANALEHGLSGPFAEPFPHPLVVAVLSEGPDVLCAVFDPGTGLPLKATGHGLHVVDAVSDAWGWTVPGPWGKGVWAAISASGTGAGPAPHTVRRLLLLTEFLTGDERPRLVTAGREPTVPGLV</sequence>
<reference evidence="1 2" key="1">
    <citation type="submission" date="2020-08" db="EMBL/GenBank/DDBJ databases">
        <title>Genemic of Streptomyces polyaspartic.</title>
        <authorList>
            <person name="Liu W."/>
        </authorList>
    </citation>
    <scope>NUCLEOTIDE SEQUENCE [LARGE SCALE GENOMIC DNA]</scope>
    <source>
        <strain evidence="1 2">TRM66268-LWL</strain>
    </source>
</reference>
<dbReference type="InterPro" id="IPR050267">
    <property type="entry name" value="Anti-sigma-factor_SerPK"/>
</dbReference>
<dbReference type="InterPro" id="IPR036890">
    <property type="entry name" value="HATPase_C_sf"/>
</dbReference>
<dbReference type="CDD" id="cd16936">
    <property type="entry name" value="HATPase_RsbW-like"/>
    <property type="match status" value="1"/>
</dbReference>
<accession>A0ABR7S6H7</accession>
<gene>
    <name evidence="1" type="ORF">H9Y04_00400</name>
</gene>
<dbReference type="Proteomes" id="UP000642284">
    <property type="component" value="Unassembled WGS sequence"/>
</dbReference>
<evidence type="ECO:0000313" key="2">
    <source>
        <dbReference type="Proteomes" id="UP000642284"/>
    </source>
</evidence>
<comment type="caution">
    <text evidence="1">The sequence shown here is derived from an EMBL/GenBank/DDBJ whole genome shotgun (WGS) entry which is preliminary data.</text>
</comment>